<dbReference type="AlphaFoldDB" id="A0A423PDB2"/>
<name>A0A423PDB2_9GAMM</name>
<protein>
    <submittedName>
        <fullName evidence="1">Uncharacterized protein</fullName>
    </submittedName>
</protein>
<accession>A0A423PDB2</accession>
<sequence length="193" mass="21665">MEPRPTMYVLAGPNGAGKSTLYEQRIRPITAVPFVNADELRKERQAHGEALDAYEAARGAAEQREDYLDEKRSFVTETVFSHQSKLELIRNAQARGFRVVVFHVNVQSADIAVARVRFRVTQGGHDVPEHKIRERYERNKQHIHGAVALADLAEIFDSSKANAPARHILTFKKGQLDKAVSHIPGWAKGIYGL</sequence>
<dbReference type="Pfam" id="PF13671">
    <property type="entry name" value="AAA_33"/>
    <property type="match status" value="1"/>
</dbReference>
<dbReference type="EMBL" id="AYKF01000143">
    <property type="protein sequence ID" value="ROO23076.1"/>
    <property type="molecule type" value="Genomic_DNA"/>
</dbReference>
<gene>
    <name evidence="1" type="ORF">SAHL_16790</name>
</gene>
<evidence type="ECO:0000313" key="1">
    <source>
        <dbReference type="EMBL" id="ROO23076.1"/>
    </source>
</evidence>
<proteinExistence type="predicted"/>
<dbReference type="Gene3D" id="3.40.50.300">
    <property type="entry name" value="P-loop containing nucleotide triphosphate hydrolases"/>
    <property type="match status" value="1"/>
</dbReference>
<dbReference type="PANTHER" id="PTHR39206">
    <property type="entry name" value="SLL8004 PROTEIN"/>
    <property type="match status" value="1"/>
</dbReference>
<dbReference type="Proteomes" id="UP000285123">
    <property type="component" value="Unassembled WGS sequence"/>
</dbReference>
<dbReference type="InterPro" id="IPR027417">
    <property type="entry name" value="P-loop_NTPase"/>
</dbReference>
<evidence type="ECO:0000313" key="2">
    <source>
        <dbReference type="Proteomes" id="UP000285123"/>
    </source>
</evidence>
<dbReference type="PANTHER" id="PTHR39206:SF1">
    <property type="entry name" value="SLL8004 PROTEIN"/>
    <property type="match status" value="1"/>
</dbReference>
<reference evidence="1 2" key="1">
    <citation type="submission" date="2013-10" db="EMBL/GenBank/DDBJ databases">
        <title>Salinisphaera halophila YIM 95161 Genome Sequencing.</title>
        <authorList>
            <person name="Lai Q."/>
            <person name="Li C."/>
            <person name="Shao Z."/>
        </authorList>
    </citation>
    <scope>NUCLEOTIDE SEQUENCE [LARGE SCALE GENOMIC DNA]</scope>
    <source>
        <strain evidence="1 2">YIM 95161</strain>
    </source>
</reference>
<organism evidence="1 2">
    <name type="scientific">Salinisphaera orenii YIM 95161</name>
    <dbReference type="NCBI Taxonomy" id="1051139"/>
    <lineage>
        <taxon>Bacteria</taxon>
        <taxon>Pseudomonadati</taxon>
        <taxon>Pseudomonadota</taxon>
        <taxon>Gammaproteobacteria</taxon>
        <taxon>Salinisphaerales</taxon>
        <taxon>Salinisphaeraceae</taxon>
        <taxon>Salinisphaera</taxon>
    </lineage>
</organism>
<dbReference type="SUPFAM" id="SSF52540">
    <property type="entry name" value="P-loop containing nucleoside triphosphate hydrolases"/>
    <property type="match status" value="1"/>
</dbReference>
<comment type="caution">
    <text evidence="1">The sequence shown here is derived from an EMBL/GenBank/DDBJ whole genome shotgun (WGS) entry which is preliminary data.</text>
</comment>